<dbReference type="EMBL" id="LT859958">
    <property type="protein sequence ID" value="SMX55203.1"/>
    <property type="molecule type" value="Genomic_DNA"/>
</dbReference>
<evidence type="ECO:0000313" key="2">
    <source>
        <dbReference type="Proteomes" id="UP000195514"/>
    </source>
</evidence>
<dbReference type="Gene3D" id="3.40.1000.10">
    <property type="entry name" value="Mog1/PsbP, alpha/beta/alpha sandwich"/>
    <property type="match status" value="1"/>
</dbReference>
<accession>A0A1Y6K6D6</accession>
<sequence>MKKQPFLFIAVILILASLACNLPFRKSANHLPDYVPPEGFWEESRVIDHDMITLWVPKSYYVASSVTELTDLVDSLGVVLVGLDNLTGYAEANILMWGYDEGSTAVVPTSFVVIKNKDFAFMPLNLLSTLAGTLLGNDVEILQESRLSIGGRDTLRWITLTKQGGLELTQAVYVFKDSGVIYLIGFNADQQEVSAQLDNYDAIVASLRIEDLE</sequence>
<reference evidence="2" key="1">
    <citation type="submission" date="2017-05" db="EMBL/GenBank/DDBJ databases">
        <authorList>
            <person name="Kirkegaard R."/>
            <person name="Mcilroy J S."/>
        </authorList>
    </citation>
    <scope>NUCLEOTIDE SEQUENCE [LARGE SCALE GENOMIC DNA]</scope>
</reference>
<dbReference type="Proteomes" id="UP000195514">
    <property type="component" value="Chromosome I"/>
</dbReference>
<dbReference type="PROSITE" id="PS51257">
    <property type="entry name" value="PROKAR_LIPOPROTEIN"/>
    <property type="match status" value="1"/>
</dbReference>
<evidence type="ECO:0000313" key="1">
    <source>
        <dbReference type="EMBL" id="SMX55203.1"/>
    </source>
</evidence>
<gene>
    <name evidence="1" type="ORF">CFX1CAM_2138</name>
</gene>
<dbReference type="AlphaFoldDB" id="A0A1Y6K6D6"/>
<keyword evidence="2" id="KW-1185">Reference proteome</keyword>
<protein>
    <submittedName>
        <fullName evidence="1">Uncharacterized protein</fullName>
    </submittedName>
</protein>
<dbReference type="RefSeq" id="WP_087862990.1">
    <property type="nucleotide sequence ID" value="NZ_LT859958.1"/>
</dbReference>
<name>A0A1Y6K6D6_9CHLR</name>
<dbReference type="KEGG" id="abat:CFX1CAM_2138"/>
<proteinExistence type="predicted"/>
<organism evidence="1 2">
    <name type="scientific">Candidatus Brevifilum fermentans</name>
    <dbReference type="NCBI Taxonomy" id="1986204"/>
    <lineage>
        <taxon>Bacteria</taxon>
        <taxon>Bacillati</taxon>
        <taxon>Chloroflexota</taxon>
        <taxon>Anaerolineae</taxon>
        <taxon>Anaerolineales</taxon>
        <taxon>Anaerolineaceae</taxon>
        <taxon>Candidatus Brevifilum</taxon>
    </lineage>
</organism>